<keyword evidence="11" id="KW-0472">Membrane</keyword>
<evidence type="ECO:0000256" key="10">
    <source>
        <dbReference type="RuleBase" id="RU000461"/>
    </source>
</evidence>
<dbReference type="GO" id="GO:0004497">
    <property type="term" value="F:monooxygenase activity"/>
    <property type="evidence" value="ECO:0007669"/>
    <property type="project" value="UniProtKB-KW"/>
</dbReference>
<sequence length="501" mass="56996">MALHVAQLSAIPATTAVVAVLSAAILYAVARGVYNVFLHPLAKVPGPKLYAVSDVFYIYHLTHGNWPQTLKVLHDQYGPVVRFAPTEVSFVSVGAWKDIYGHKNDISRNYPKCDKAVPPSLSGVPNLLTANDADHRRMRKLLSHAFSEKALRSQESTMNRYIDLFINKLTDAADRREPMDMVKWFNFLTFDLIGDLAFGEPFGGLESGSYHPWVSMIFSSVRMTTLTQVFRRHPILQPIARLLTPRKVMKDVQEHWQLSQETALRRINSKDSAERNDFMSYILRYNDEKGMSQGEIIENTNILIIAGSETTATTLSGTTYLLATNPDAYHKLVKEIRSTFTSEEDITLARVGNLEYMRAVFDETFRMYPPVPIGLPRIVPQGGDFIEGYWMPPGTAVSVPQWPAYQSDKLWTDPQEFIPERWLGDERFANDARGILQPFSVGPRNCIGMNLAHAETRLILARMLWRFDIQLRSDSINWKQQPIYTLWDKGELNVKISLAQR</sequence>
<dbReference type="EMBL" id="JAGPNK010000008">
    <property type="protein sequence ID" value="KAH7317086.1"/>
    <property type="molecule type" value="Genomic_DNA"/>
</dbReference>
<comment type="pathway">
    <text evidence="2">Mycotoxin biosynthesis.</text>
</comment>
<keyword evidence="6 10" id="KW-0560">Oxidoreductase</keyword>
<dbReference type="CDD" id="cd11058">
    <property type="entry name" value="CYP60B-like"/>
    <property type="match status" value="1"/>
</dbReference>
<dbReference type="PROSITE" id="PS00086">
    <property type="entry name" value="CYTOCHROME_P450"/>
    <property type="match status" value="1"/>
</dbReference>
<keyword evidence="4 9" id="KW-0349">Heme</keyword>
<evidence type="ECO:0000313" key="13">
    <source>
        <dbReference type="Proteomes" id="UP000813444"/>
    </source>
</evidence>
<evidence type="ECO:0000256" key="3">
    <source>
        <dbReference type="ARBA" id="ARBA00010617"/>
    </source>
</evidence>
<dbReference type="FunFam" id="1.10.630.10:FF:000047">
    <property type="entry name" value="Cytochrome P450 monooxygenase"/>
    <property type="match status" value="1"/>
</dbReference>
<dbReference type="PANTHER" id="PTHR24305">
    <property type="entry name" value="CYTOCHROME P450"/>
    <property type="match status" value="1"/>
</dbReference>
<evidence type="ECO:0000256" key="9">
    <source>
        <dbReference type="PIRSR" id="PIRSR602401-1"/>
    </source>
</evidence>
<dbReference type="InterPro" id="IPR017972">
    <property type="entry name" value="Cyt_P450_CS"/>
</dbReference>
<evidence type="ECO:0000256" key="6">
    <source>
        <dbReference type="ARBA" id="ARBA00023002"/>
    </source>
</evidence>
<keyword evidence="7 9" id="KW-0408">Iron</keyword>
<name>A0A8K0WRD8_9HYPO</name>
<dbReference type="Proteomes" id="UP000813444">
    <property type="component" value="Unassembled WGS sequence"/>
</dbReference>
<evidence type="ECO:0000256" key="4">
    <source>
        <dbReference type="ARBA" id="ARBA00022617"/>
    </source>
</evidence>
<dbReference type="InterPro" id="IPR050121">
    <property type="entry name" value="Cytochrome_P450_monoxygenase"/>
</dbReference>
<dbReference type="GO" id="GO:0005506">
    <property type="term" value="F:iron ion binding"/>
    <property type="evidence" value="ECO:0007669"/>
    <property type="project" value="InterPro"/>
</dbReference>
<evidence type="ECO:0000256" key="11">
    <source>
        <dbReference type="SAM" id="Phobius"/>
    </source>
</evidence>
<dbReference type="SUPFAM" id="SSF48264">
    <property type="entry name" value="Cytochrome P450"/>
    <property type="match status" value="1"/>
</dbReference>
<gene>
    <name evidence="12" type="ORF">B0I35DRAFT_451830</name>
</gene>
<dbReference type="GO" id="GO:0009403">
    <property type="term" value="P:toxin biosynthetic process"/>
    <property type="evidence" value="ECO:0007669"/>
    <property type="project" value="UniProtKB-ARBA"/>
</dbReference>
<keyword evidence="8 10" id="KW-0503">Monooxygenase</keyword>
<reference evidence="12" key="1">
    <citation type="journal article" date="2021" name="Nat. Commun.">
        <title>Genetic determinants of endophytism in the Arabidopsis root mycobiome.</title>
        <authorList>
            <person name="Mesny F."/>
            <person name="Miyauchi S."/>
            <person name="Thiergart T."/>
            <person name="Pickel B."/>
            <person name="Atanasova L."/>
            <person name="Karlsson M."/>
            <person name="Huettel B."/>
            <person name="Barry K.W."/>
            <person name="Haridas S."/>
            <person name="Chen C."/>
            <person name="Bauer D."/>
            <person name="Andreopoulos W."/>
            <person name="Pangilinan J."/>
            <person name="LaButti K."/>
            <person name="Riley R."/>
            <person name="Lipzen A."/>
            <person name="Clum A."/>
            <person name="Drula E."/>
            <person name="Henrissat B."/>
            <person name="Kohler A."/>
            <person name="Grigoriev I.V."/>
            <person name="Martin F.M."/>
            <person name="Hacquard S."/>
        </authorList>
    </citation>
    <scope>NUCLEOTIDE SEQUENCE</scope>
    <source>
        <strain evidence="12">MPI-CAGE-CH-0235</strain>
    </source>
</reference>
<dbReference type="GO" id="GO:0016705">
    <property type="term" value="F:oxidoreductase activity, acting on paired donors, with incorporation or reduction of molecular oxygen"/>
    <property type="evidence" value="ECO:0007669"/>
    <property type="project" value="InterPro"/>
</dbReference>
<keyword evidence="11" id="KW-0812">Transmembrane</keyword>
<dbReference type="OrthoDB" id="1470350at2759"/>
<evidence type="ECO:0000256" key="8">
    <source>
        <dbReference type="ARBA" id="ARBA00023033"/>
    </source>
</evidence>
<feature type="binding site" description="axial binding residue" evidence="9">
    <location>
        <position position="446"/>
    </location>
    <ligand>
        <name>heme</name>
        <dbReference type="ChEBI" id="CHEBI:30413"/>
    </ligand>
    <ligandPart>
        <name>Fe</name>
        <dbReference type="ChEBI" id="CHEBI:18248"/>
    </ligandPart>
</feature>
<evidence type="ECO:0000256" key="7">
    <source>
        <dbReference type="ARBA" id="ARBA00023004"/>
    </source>
</evidence>
<dbReference type="InterPro" id="IPR036396">
    <property type="entry name" value="Cyt_P450_sf"/>
</dbReference>
<dbReference type="InterPro" id="IPR002401">
    <property type="entry name" value="Cyt_P450_E_grp-I"/>
</dbReference>
<evidence type="ECO:0000256" key="5">
    <source>
        <dbReference type="ARBA" id="ARBA00022723"/>
    </source>
</evidence>
<dbReference type="PANTHER" id="PTHR24305:SF210">
    <property type="entry name" value="CYTOCHROME P450 MONOOXYGENASE ASQL-RELATED"/>
    <property type="match status" value="1"/>
</dbReference>
<dbReference type="PRINTS" id="PR00463">
    <property type="entry name" value="EP450I"/>
</dbReference>
<keyword evidence="5 9" id="KW-0479">Metal-binding</keyword>
<protein>
    <submittedName>
        <fullName evidence="12">Cytochrome P450</fullName>
    </submittedName>
</protein>
<comment type="cofactor">
    <cofactor evidence="1 9">
        <name>heme</name>
        <dbReference type="ChEBI" id="CHEBI:30413"/>
    </cofactor>
</comment>
<keyword evidence="11" id="KW-1133">Transmembrane helix</keyword>
<proteinExistence type="inferred from homology"/>
<evidence type="ECO:0000256" key="2">
    <source>
        <dbReference type="ARBA" id="ARBA00004685"/>
    </source>
</evidence>
<dbReference type="InterPro" id="IPR001128">
    <property type="entry name" value="Cyt_P450"/>
</dbReference>
<evidence type="ECO:0000313" key="12">
    <source>
        <dbReference type="EMBL" id="KAH7317086.1"/>
    </source>
</evidence>
<keyword evidence="13" id="KW-1185">Reference proteome</keyword>
<organism evidence="12 13">
    <name type="scientific">Stachybotrys elegans</name>
    <dbReference type="NCBI Taxonomy" id="80388"/>
    <lineage>
        <taxon>Eukaryota</taxon>
        <taxon>Fungi</taxon>
        <taxon>Dikarya</taxon>
        <taxon>Ascomycota</taxon>
        <taxon>Pezizomycotina</taxon>
        <taxon>Sordariomycetes</taxon>
        <taxon>Hypocreomycetidae</taxon>
        <taxon>Hypocreales</taxon>
        <taxon>Stachybotryaceae</taxon>
        <taxon>Stachybotrys</taxon>
    </lineage>
</organism>
<evidence type="ECO:0000256" key="1">
    <source>
        <dbReference type="ARBA" id="ARBA00001971"/>
    </source>
</evidence>
<dbReference type="AlphaFoldDB" id="A0A8K0WRD8"/>
<dbReference type="Gene3D" id="1.10.630.10">
    <property type="entry name" value="Cytochrome P450"/>
    <property type="match status" value="1"/>
</dbReference>
<comment type="caution">
    <text evidence="12">The sequence shown here is derived from an EMBL/GenBank/DDBJ whole genome shotgun (WGS) entry which is preliminary data.</text>
</comment>
<dbReference type="Pfam" id="PF00067">
    <property type="entry name" value="p450"/>
    <property type="match status" value="1"/>
</dbReference>
<dbReference type="GO" id="GO:0020037">
    <property type="term" value="F:heme binding"/>
    <property type="evidence" value="ECO:0007669"/>
    <property type="project" value="InterPro"/>
</dbReference>
<dbReference type="PRINTS" id="PR00385">
    <property type="entry name" value="P450"/>
</dbReference>
<accession>A0A8K0WRD8</accession>
<comment type="similarity">
    <text evidence="3 10">Belongs to the cytochrome P450 family.</text>
</comment>
<feature type="transmembrane region" description="Helical" evidence="11">
    <location>
        <begin position="6"/>
        <end position="29"/>
    </location>
</feature>